<proteinExistence type="predicted"/>
<sequence length="182" mass="19852">MTSVHVYALLGSERRQLVKHVEQVCKTAGVKQVAVTPKKLQLKELKSDAFGLDASLVILCHYNEGRVLITDRDGMYNDFLVVASKNAGGNVLLVVSGVDTSDGELANTSFVDSLVWEGAQNAVGEIHTQRRLLTWNGSPSSFHKEHILKAVQGQLEPLQLPHSVLEHSSLAQPKKGFLCAIL</sequence>
<reference evidence="1" key="1">
    <citation type="submission" date="2021-01" db="EMBL/GenBank/DDBJ databases">
        <authorList>
            <person name="Corre E."/>
            <person name="Pelletier E."/>
            <person name="Niang G."/>
            <person name="Scheremetjew M."/>
            <person name="Finn R."/>
            <person name="Kale V."/>
            <person name="Holt S."/>
            <person name="Cochrane G."/>
            <person name="Meng A."/>
            <person name="Brown T."/>
            <person name="Cohen L."/>
        </authorList>
    </citation>
    <scope>NUCLEOTIDE SEQUENCE</scope>
    <source>
        <strain evidence="1">CCMP2078</strain>
    </source>
</reference>
<dbReference type="AlphaFoldDB" id="A0A7R9UAW8"/>
<protein>
    <submittedName>
        <fullName evidence="1">Uncharacterized protein</fullName>
    </submittedName>
</protein>
<accession>A0A7R9UAW8</accession>
<gene>
    <name evidence="1" type="ORF">PPYR1160_LOCUS9738</name>
</gene>
<evidence type="ECO:0000313" key="1">
    <source>
        <dbReference type="EMBL" id="CAD8260236.1"/>
    </source>
</evidence>
<dbReference type="EMBL" id="HBEA01012783">
    <property type="protein sequence ID" value="CAD8260236.1"/>
    <property type="molecule type" value="Transcribed_RNA"/>
</dbReference>
<organism evidence="1">
    <name type="scientific">Pinguiococcus pyrenoidosus</name>
    <dbReference type="NCBI Taxonomy" id="172671"/>
    <lineage>
        <taxon>Eukaryota</taxon>
        <taxon>Sar</taxon>
        <taxon>Stramenopiles</taxon>
        <taxon>Ochrophyta</taxon>
        <taxon>Pinguiophyceae</taxon>
        <taxon>Pinguiochrysidales</taxon>
        <taxon>Pinguiochrysidaceae</taxon>
        <taxon>Pinguiococcus</taxon>
    </lineage>
</organism>
<name>A0A7R9UAW8_9STRA</name>